<comment type="catalytic activity">
    <reaction evidence="1">
        <text>N-hexadecanoylsphing-4-enine(in) = N-hexadecanoylsphing-4-enine(out)</text>
        <dbReference type="Rhea" id="RHEA:45720"/>
        <dbReference type="ChEBI" id="CHEBI:72959"/>
    </reaction>
</comment>
<keyword evidence="7" id="KW-0963">Cytoplasm</keyword>
<dbReference type="STRING" id="135651.G0NY09"/>
<evidence type="ECO:0000256" key="6">
    <source>
        <dbReference type="ARBA" id="ARBA00022448"/>
    </source>
</evidence>
<dbReference type="OMA" id="WSHMRRV"/>
<feature type="compositionally biased region" description="Low complexity" evidence="13">
    <location>
        <begin position="105"/>
        <end position="120"/>
    </location>
</feature>
<dbReference type="EMBL" id="GL379975">
    <property type="protein sequence ID" value="EGT39718.1"/>
    <property type="molecule type" value="Genomic_DNA"/>
</dbReference>
<dbReference type="eggNOG" id="KOG1739">
    <property type="taxonomic scope" value="Eukaryota"/>
</dbReference>
<evidence type="ECO:0000313" key="16">
    <source>
        <dbReference type="EMBL" id="EGT39718.1"/>
    </source>
</evidence>
<evidence type="ECO:0000259" key="15">
    <source>
        <dbReference type="PROSITE" id="PS50848"/>
    </source>
</evidence>
<dbReference type="SMART" id="SM00234">
    <property type="entry name" value="START"/>
    <property type="match status" value="1"/>
</dbReference>
<dbReference type="OrthoDB" id="2344588at2759"/>
<feature type="compositionally biased region" description="Polar residues" evidence="13">
    <location>
        <begin position="121"/>
        <end position="138"/>
    </location>
</feature>
<protein>
    <recommendedName>
        <fullName evidence="5">Ceramide transfer protein</fullName>
    </recommendedName>
    <alternativeName>
        <fullName evidence="12">Collagen type IV alpha-3-binding protein</fullName>
    </alternativeName>
</protein>
<keyword evidence="8" id="KW-0256">Endoplasmic reticulum</keyword>
<feature type="region of interest" description="Disordered" evidence="13">
    <location>
        <begin position="311"/>
        <end position="330"/>
    </location>
</feature>
<dbReference type="GO" id="GO:0035621">
    <property type="term" value="P:ER to Golgi ceramide transport"/>
    <property type="evidence" value="ECO:0007669"/>
    <property type="project" value="TreeGrafter"/>
</dbReference>
<evidence type="ECO:0000256" key="11">
    <source>
        <dbReference type="ARBA" id="ARBA00023055"/>
    </source>
</evidence>
<dbReference type="SUPFAM" id="SSF55961">
    <property type="entry name" value="Bet v1-like"/>
    <property type="match status" value="1"/>
</dbReference>
<dbReference type="CDD" id="cd08872">
    <property type="entry name" value="START_STARD11-like"/>
    <property type="match status" value="1"/>
</dbReference>
<dbReference type="CDD" id="cd13283">
    <property type="entry name" value="PH_GPBP"/>
    <property type="match status" value="1"/>
</dbReference>
<evidence type="ECO:0000256" key="4">
    <source>
        <dbReference type="ARBA" id="ARBA00004555"/>
    </source>
</evidence>
<name>G0NY09_CAEBE</name>
<evidence type="ECO:0000256" key="3">
    <source>
        <dbReference type="ARBA" id="ARBA00004496"/>
    </source>
</evidence>
<dbReference type="PANTHER" id="PTHR19308:SF53">
    <property type="entry name" value="CERAMIDE TRANSFER PROTEIN"/>
    <property type="match status" value="1"/>
</dbReference>
<dbReference type="InterPro" id="IPR001849">
    <property type="entry name" value="PH_domain"/>
</dbReference>
<dbReference type="Pfam" id="PF01852">
    <property type="entry name" value="START"/>
    <property type="match status" value="1"/>
</dbReference>
<dbReference type="Pfam" id="PF00169">
    <property type="entry name" value="PH"/>
    <property type="match status" value="1"/>
</dbReference>
<accession>G0NY09</accession>
<dbReference type="FunFam" id="2.30.29.30:FF:000597">
    <property type="entry name" value="Protein CBG02248"/>
    <property type="match status" value="1"/>
</dbReference>
<dbReference type="PROSITE" id="PS50848">
    <property type="entry name" value="START"/>
    <property type="match status" value="1"/>
</dbReference>
<gene>
    <name evidence="16" type="ORF">CAEBREN_04202</name>
</gene>
<dbReference type="PANTHER" id="PTHR19308">
    <property type="entry name" value="PHOSPHATIDYLCHOLINE TRANSFER PROTEIN"/>
    <property type="match status" value="1"/>
</dbReference>
<evidence type="ECO:0000256" key="5">
    <source>
        <dbReference type="ARBA" id="ARBA00021440"/>
    </source>
</evidence>
<dbReference type="SMART" id="SM00233">
    <property type="entry name" value="PH"/>
    <property type="match status" value="1"/>
</dbReference>
<feature type="domain" description="START" evidence="15">
    <location>
        <begin position="362"/>
        <end position="573"/>
    </location>
</feature>
<dbReference type="Gene3D" id="2.30.29.30">
    <property type="entry name" value="Pleckstrin-homology domain (PH domain)/Phosphotyrosine-binding domain (PTB)"/>
    <property type="match status" value="1"/>
</dbReference>
<feature type="compositionally biased region" description="Basic and acidic residues" evidence="13">
    <location>
        <begin position="311"/>
        <end position="328"/>
    </location>
</feature>
<dbReference type="InterPro" id="IPR002913">
    <property type="entry name" value="START_lipid-bd_dom"/>
</dbReference>
<dbReference type="GO" id="GO:0008289">
    <property type="term" value="F:lipid binding"/>
    <property type="evidence" value="ECO:0007669"/>
    <property type="project" value="InterPro"/>
</dbReference>
<evidence type="ECO:0000256" key="12">
    <source>
        <dbReference type="ARBA" id="ARBA00031527"/>
    </source>
</evidence>
<evidence type="ECO:0000256" key="7">
    <source>
        <dbReference type="ARBA" id="ARBA00022490"/>
    </source>
</evidence>
<evidence type="ECO:0000313" key="17">
    <source>
        <dbReference type="Proteomes" id="UP000008068"/>
    </source>
</evidence>
<feature type="region of interest" description="Disordered" evidence="13">
    <location>
        <begin position="103"/>
        <end position="138"/>
    </location>
</feature>
<evidence type="ECO:0000259" key="14">
    <source>
        <dbReference type="PROSITE" id="PS50003"/>
    </source>
</evidence>
<dbReference type="Proteomes" id="UP000008068">
    <property type="component" value="Unassembled WGS sequence"/>
</dbReference>
<keyword evidence="6" id="KW-0813">Transport</keyword>
<dbReference type="HOGENOM" id="CLU_017289_0_0_1"/>
<evidence type="ECO:0000256" key="2">
    <source>
        <dbReference type="ARBA" id="ARBA00004240"/>
    </source>
</evidence>
<evidence type="ECO:0000256" key="9">
    <source>
        <dbReference type="ARBA" id="ARBA00023034"/>
    </source>
</evidence>
<dbReference type="GO" id="GO:0005794">
    <property type="term" value="C:Golgi apparatus"/>
    <property type="evidence" value="ECO:0007669"/>
    <property type="project" value="UniProtKB-SubCell"/>
</dbReference>
<dbReference type="InterPro" id="IPR023393">
    <property type="entry name" value="START-like_dom_sf"/>
</dbReference>
<reference evidence="17" key="1">
    <citation type="submission" date="2011-07" db="EMBL/GenBank/DDBJ databases">
        <authorList>
            <consortium name="Caenorhabditis brenneri Sequencing and Analysis Consortium"/>
            <person name="Wilson R.K."/>
        </authorList>
    </citation>
    <scope>NUCLEOTIDE SEQUENCE [LARGE SCALE GENOMIC DNA]</scope>
    <source>
        <strain evidence="17">PB2801</strain>
    </source>
</reference>
<keyword evidence="9" id="KW-0333">Golgi apparatus</keyword>
<dbReference type="FunCoup" id="G0NY09">
    <property type="interactions" value="3735"/>
</dbReference>
<dbReference type="AlphaFoldDB" id="G0NY09"/>
<dbReference type="GO" id="GO:0005783">
    <property type="term" value="C:endoplasmic reticulum"/>
    <property type="evidence" value="ECO:0007669"/>
    <property type="project" value="UniProtKB-SubCell"/>
</dbReference>
<dbReference type="InterPro" id="IPR041952">
    <property type="entry name" value="STARD11_START"/>
</dbReference>
<proteinExistence type="predicted"/>
<keyword evidence="10" id="KW-0175">Coiled coil</keyword>
<feature type="domain" description="PH" evidence="14">
    <location>
        <begin position="6"/>
        <end position="101"/>
    </location>
</feature>
<evidence type="ECO:0000256" key="1">
    <source>
        <dbReference type="ARBA" id="ARBA00000074"/>
    </source>
</evidence>
<keyword evidence="11" id="KW-0445">Lipid transport</keyword>
<dbReference type="Gene3D" id="3.30.530.20">
    <property type="match status" value="1"/>
</dbReference>
<sequence>MENEVVLPTNGVLKKWTNYVNGWQDRYFEITEGNLVYYKSKAEKNHGCRGSIFLKNAIIAAHEFDENEFSISMGENVVWYLKAENSQSKLLWMRSVVRETVQNDSDYSSTSTKSHSRNPSVSSALASSNQKTDNNNESTKLFATKLSELEAYRTMCKDQMTSIERLLEQGGASCIVPQATILSVKATHLALIVNINHIVDLIKTSKIVLPETCSSPVTPSGSPPPPIRETLCATRSVSSSVLRRESIEQEYMSDDNSTMTTSTIVPRGDIDVTSDCDEFFDADEFDVESKNGDMKENKTEKENVLEDKENGNHPMVEEHKRPTFRTEGEPVTGHYDELLVSQDHTMFQTIDKLAVEQLKYALAGVEDNVWSLFAEDGPMRMYTRQIEDEGGLPVDPLKATHSVEGVTALEFMHYFYDARYKMLWDHTLEAMSVVEHISPDSVVLHQKHKTVWPAAPRESLFVSHIRRVDEHKRDGAHDLYIVCNRDVQRADVPLGSSSSVRVGLTVSMICETIVKDPHLHRKLTRDDVKCNIIYVSQVHPGGWVPTAALRHVYKKEYPKFLRTFTEFVKKNVKEKPVSI</sequence>
<comment type="subcellular location">
    <subcellularLocation>
        <location evidence="3">Cytoplasm</location>
    </subcellularLocation>
    <subcellularLocation>
        <location evidence="2">Endoplasmic reticulum</location>
    </subcellularLocation>
    <subcellularLocation>
        <location evidence="4">Golgi apparatus</location>
    </subcellularLocation>
</comment>
<dbReference type="PROSITE" id="PS50003">
    <property type="entry name" value="PH_DOMAIN"/>
    <property type="match status" value="1"/>
</dbReference>
<dbReference type="InterPro" id="IPR051213">
    <property type="entry name" value="START_lipid_transfer"/>
</dbReference>
<evidence type="ECO:0000256" key="13">
    <source>
        <dbReference type="SAM" id="MobiDB-lite"/>
    </source>
</evidence>
<organism evidence="17">
    <name type="scientific">Caenorhabditis brenneri</name>
    <name type="common">Nematode worm</name>
    <dbReference type="NCBI Taxonomy" id="135651"/>
    <lineage>
        <taxon>Eukaryota</taxon>
        <taxon>Metazoa</taxon>
        <taxon>Ecdysozoa</taxon>
        <taxon>Nematoda</taxon>
        <taxon>Chromadorea</taxon>
        <taxon>Rhabditida</taxon>
        <taxon>Rhabditina</taxon>
        <taxon>Rhabditomorpha</taxon>
        <taxon>Rhabditoidea</taxon>
        <taxon>Rhabditidae</taxon>
        <taxon>Peloderinae</taxon>
        <taxon>Caenorhabditis</taxon>
    </lineage>
</organism>
<evidence type="ECO:0000256" key="8">
    <source>
        <dbReference type="ARBA" id="ARBA00022824"/>
    </source>
</evidence>
<dbReference type="InterPro" id="IPR011993">
    <property type="entry name" value="PH-like_dom_sf"/>
</dbReference>
<evidence type="ECO:0000256" key="10">
    <source>
        <dbReference type="ARBA" id="ARBA00023054"/>
    </source>
</evidence>
<dbReference type="SUPFAM" id="SSF50729">
    <property type="entry name" value="PH domain-like"/>
    <property type="match status" value="1"/>
</dbReference>
<dbReference type="InParanoid" id="G0NY09"/>
<keyword evidence="17" id="KW-1185">Reference proteome</keyword>